<feature type="region of interest" description="Disordered" evidence="1">
    <location>
        <begin position="1"/>
        <end position="26"/>
    </location>
</feature>
<feature type="region of interest" description="Disordered" evidence="1">
    <location>
        <begin position="39"/>
        <end position="78"/>
    </location>
</feature>
<keyword evidence="2" id="KW-0472">Membrane</keyword>
<gene>
    <name evidence="3" type="ORF">BRADI_3g01087v3</name>
</gene>
<dbReference type="EnsemblPlants" id="KQJ92850">
    <property type="protein sequence ID" value="KQJ92850"/>
    <property type="gene ID" value="BRADI_3g01087v3"/>
</dbReference>
<dbReference type="Proteomes" id="UP000008810">
    <property type="component" value="Chromosome 3"/>
</dbReference>
<dbReference type="ExpressionAtlas" id="A0A0Q3HHA5">
    <property type="expression patterns" value="baseline"/>
</dbReference>
<proteinExistence type="predicted"/>
<sequence>MASRACLSRNGPRSGLSSAASSVSGPACCCPPSDFLAGLARDADEGDGDGGARRGSGDDSRRGAGAGAAGGEEEASAVASPGMVISGWSSVNLPSFVSASAPPPSPASSPASPTPSLRMPSPYLLPPPLSLPWRLASSPFRRNSPPSPIRTPSPIPTPRLTLRALHARASGGGGGDGLLRGAAGDGGGRVIPIARCYEGALARLEVSGGARREQAVAAAAAADGGKAAEAHLEAGSGAMVIEAFLPGAAAGGGAASTRVILQAMEVKEKASKIKKDFGADFFSENEPDSESMLAMALKQVVMEQLSDFRVEIFSPGSERDFQDRSKPQKVPVDFSISSSDGKLLSALAEAIFSCVVEDVEKNFLGRTGSLFQMRKLNCSYDSTVCIHRISEAEIANNARRCLESFNLVKSSHEVGIAKKAWWPAPKYERLADIGGPDFILWAHEFVPSYKLQINAKAFEDTKLAGWHELANNRQEILISHLQLVELGNVLDMYFEDQFTLPGKTFHSHWNAEPSKIKSNNVYLNNLFVLLAGSCVILTVGIIAQLCWPQTLKDKRFFIGSSSPSSSQKYCSDIHSLDNSEVQDYCISVIEKIKDSCGCPGDIVVDEKIGAWVGELPDCLKAINREDGAASDDVQYSHTEQNDLVSTPTKITSNLEQKDNTQEILLNIASFQVVMSEEGKLVGFQPTSRLAVNHWATNPLAALLYDGRKLSPAFLEPRLKIPRPSKVVPIELLMSVNSETFFALARPVQHPC</sequence>
<dbReference type="PANTHER" id="PTHR35694:SF1">
    <property type="entry name" value="DENEDDYLASE"/>
    <property type="match status" value="1"/>
</dbReference>
<feature type="compositionally biased region" description="Low complexity" evidence="1">
    <location>
        <begin position="108"/>
        <end position="119"/>
    </location>
</feature>
<feature type="compositionally biased region" description="Basic and acidic residues" evidence="1">
    <location>
        <begin position="50"/>
        <end position="62"/>
    </location>
</feature>
<name>A0A0Q3HHA5_BRADI</name>
<dbReference type="AlphaFoldDB" id="A0A0Q3HHA5"/>
<evidence type="ECO:0000256" key="2">
    <source>
        <dbReference type="SAM" id="Phobius"/>
    </source>
</evidence>
<evidence type="ECO:0000313" key="5">
    <source>
        <dbReference type="Proteomes" id="UP000008810"/>
    </source>
</evidence>
<feature type="region of interest" description="Disordered" evidence="1">
    <location>
        <begin position="98"/>
        <end position="119"/>
    </location>
</feature>
<evidence type="ECO:0000313" key="4">
    <source>
        <dbReference type="EnsemblPlants" id="KQJ92850"/>
    </source>
</evidence>
<dbReference type="Gramene" id="KQJ92850">
    <property type="protein sequence ID" value="KQJ92850"/>
    <property type="gene ID" value="BRADI_3g01087v3"/>
</dbReference>
<evidence type="ECO:0000313" key="3">
    <source>
        <dbReference type="EMBL" id="KQJ92850.2"/>
    </source>
</evidence>
<feature type="transmembrane region" description="Helical" evidence="2">
    <location>
        <begin position="526"/>
        <end position="547"/>
    </location>
</feature>
<dbReference type="FunCoup" id="A0A0Q3HHA5">
    <property type="interactions" value="1649"/>
</dbReference>
<accession>A0A0Q3HHA5</accession>
<protein>
    <submittedName>
        <fullName evidence="3 4">Uncharacterized protein</fullName>
    </submittedName>
</protein>
<dbReference type="EMBL" id="CM000882">
    <property type="protein sequence ID" value="KQJ92850.2"/>
    <property type="molecule type" value="Genomic_DNA"/>
</dbReference>
<organism evidence="3">
    <name type="scientific">Brachypodium distachyon</name>
    <name type="common">Purple false brome</name>
    <name type="synonym">Trachynia distachya</name>
    <dbReference type="NCBI Taxonomy" id="15368"/>
    <lineage>
        <taxon>Eukaryota</taxon>
        <taxon>Viridiplantae</taxon>
        <taxon>Streptophyta</taxon>
        <taxon>Embryophyta</taxon>
        <taxon>Tracheophyta</taxon>
        <taxon>Spermatophyta</taxon>
        <taxon>Magnoliopsida</taxon>
        <taxon>Liliopsida</taxon>
        <taxon>Poales</taxon>
        <taxon>Poaceae</taxon>
        <taxon>BOP clade</taxon>
        <taxon>Pooideae</taxon>
        <taxon>Stipodae</taxon>
        <taxon>Brachypodieae</taxon>
        <taxon>Brachypodium</taxon>
    </lineage>
</organism>
<feature type="compositionally biased region" description="Pro residues" evidence="1">
    <location>
        <begin position="145"/>
        <end position="157"/>
    </location>
</feature>
<dbReference type="PANTHER" id="PTHR35694">
    <property type="entry name" value="DENEDDYLASE"/>
    <property type="match status" value="1"/>
</dbReference>
<feature type="region of interest" description="Disordered" evidence="1">
    <location>
        <begin position="139"/>
        <end position="158"/>
    </location>
</feature>
<reference evidence="3 4" key="1">
    <citation type="journal article" date="2010" name="Nature">
        <title>Genome sequencing and analysis of the model grass Brachypodium distachyon.</title>
        <authorList>
            <consortium name="International Brachypodium Initiative"/>
        </authorList>
    </citation>
    <scope>NUCLEOTIDE SEQUENCE [LARGE SCALE GENOMIC DNA]</scope>
    <source>
        <strain evidence="3 4">Bd21</strain>
    </source>
</reference>
<evidence type="ECO:0000256" key="1">
    <source>
        <dbReference type="SAM" id="MobiDB-lite"/>
    </source>
</evidence>
<reference evidence="3" key="2">
    <citation type="submission" date="2017-06" db="EMBL/GenBank/DDBJ databases">
        <title>WGS assembly of Brachypodium distachyon.</title>
        <authorList>
            <consortium name="The International Brachypodium Initiative"/>
            <person name="Lucas S."/>
            <person name="Harmon-Smith M."/>
            <person name="Lail K."/>
            <person name="Tice H."/>
            <person name="Grimwood J."/>
            <person name="Bruce D."/>
            <person name="Barry K."/>
            <person name="Shu S."/>
            <person name="Lindquist E."/>
            <person name="Wang M."/>
            <person name="Pitluck S."/>
            <person name="Vogel J.P."/>
            <person name="Garvin D.F."/>
            <person name="Mockler T.C."/>
            <person name="Schmutz J."/>
            <person name="Rokhsar D."/>
            <person name="Bevan M.W."/>
        </authorList>
    </citation>
    <scope>NUCLEOTIDE SEQUENCE</scope>
    <source>
        <strain evidence="3">Bd21</strain>
    </source>
</reference>
<keyword evidence="2" id="KW-1133">Transmembrane helix</keyword>
<dbReference type="STRING" id="15368.A0A0Q3HHA5"/>
<keyword evidence="2" id="KW-0812">Transmembrane</keyword>
<keyword evidence="5" id="KW-1185">Reference proteome</keyword>
<dbReference type="InParanoid" id="A0A0Q3HHA5"/>
<reference evidence="4" key="3">
    <citation type="submission" date="2018-08" db="UniProtKB">
        <authorList>
            <consortium name="EnsemblPlants"/>
        </authorList>
    </citation>
    <scope>IDENTIFICATION</scope>
    <source>
        <strain evidence="4">cv. Bd21</strain>
    </source>
</reference>
<dbReference type="OrthoDB" id="1894747at2759"/>
<feature type="compositionally biased region" description="Low complexity" evidence="1">
    <location>
        <begin position="11"/>
        <end position="26"/>
    </location>
</feature>